<sequence length="437" mass="47549">MAIAYAHEPADGLDDTAPGAHGVLADQLDARVRDVVRREGVDPQRDAHVVRRIAEGVVREHDEHSLTGRVAPVADVDALVGELVARVAGFGPLQPFLDDPTVEEIWINDPSRVFVARAGRHELTNLVLTRSQVTELVERMLKSSGRRLDVSAPFVDAMLPEGHRLHVVLEGISRGFSAVNIRKFVLRAGQLNDLVRLGSLSPRAASFLDASVRAGLNVLVAGGTQAGKTTLLNCLAAAIPGGERVVSAEEVFELRFPHPDWVPMQTRQSGLEGTGEIRLRDLVKEALRMRPSRVIVGEVRAEECLDLLLALNAGLPGMCTLHANSAREALVKMCTLPLLAGENISARFVVPTVASSVDLVVHLGIDHRGVRRVNEIVGVPGRVENDIIEVEPVFVRHGNELRRTHGMPPRAELYERAGLDVHALLNESVPVERETGW</sequence>
<organism evidence="3 4">
    <name type="scientific">Nocardioides marinquilinus</name>
    <dbReference type="NCBI Taxonomy" id="1210400"/>
    <lineage>
        <taxon>Bacteria</taxon>
        <taxon>Bacillati</taxon>
        <taxon>Actinomycetota</taxon>
        <taxon>Actinomycetes</taxon>
        <taxon>Propionibacteriales</taxon>
        <taxon>Nocardioidaceae</taxon>
        <taxon>Nocardioides</taxon>
    </lineage>
</organism>
<evidence type="ECO:0000256" key="1">
    <source>
        <dbReference type="ARBA" id="ARBA00006611"/>
    </source>
</evidence>
<keyword evidence="4" id="KW-1185">Reference proteome</keyword>
<dbReference type="RefSeq" id="WP_345462800.1">
    <property type="nucleotide sequence ID" value="NZ_BAABKG010000005.1"/>
</dbReference>
<evidence type="ECO:0000259" key="2">
    <source>
        <dbReference type="Pfam" id="PF00437"/>
    </source>
</evidence>
<dbReference type="InterPro" id="IPR050921">
    <property type="entry name" value="T4SS_GSP_E_ATPase"/>
</dbReference>
<dbReference type="Gene3D" id="3.40.50.300">
    <property type="entry name" value="P-loop containing nucleotide triphosphate hydrolases"/>
    <property type="match status" value="1"/>
</dbReference>
<dbReference type="SUPFAM" id="SSF52540">
    <property type="entry name" value="P-loop containing nucleoside triphosphate hydrolases"/>
    <property type="match status" value="1"/>
</dbReference>
<dbReference type="Pfam" id="PF00437">
    <property type="entry name" value="T2SSE"/>
    <property type="match status" value="1"/>
</dbReference>
<dbReference type="PANTHER" id="PTHR30486">
    <property type="entry name" value="TWITCHING MOTILITY PROTEIN PILT"/>
    <property type="match status" value="1"/>
</dbReference>
<dbReference type="CDD" id="cd01130">
    <property type="entry name" value="VirB11-like_ATPase"/>
    <property type="match status" value="1"/>
</dbReference>
<protein>
    <submittedName>
        <fullName evidence="3">ATPase, T2SS/T4P/T4SS family</fullName>
    </submittedName>
</protein>
<dbReference type="InterPro" id="IPR001482">
    <property type="entry name" value="T2SS/T4SS_dom"/>
</dbReference>
<reference evidence="4" key="1">
    <citation type="journal article" date="2019" name="Int. J. Syst. Evol. Microbiol.">
        <title>The Global Catalogue of Microorganisms (GCM) 10K type strain sequencing project: providing services to taxonomists for standard genome sequencing and annotation.</title>
        <authorList>
            <consortium name="The Broad Institute Genomics Platform"/>
            <consortium name="The Broad Institute Genome Sequencing Center for Infectious Disease"/>
            <person name="Wu L."/>
            <person name="Ma J."/>
        </authorList>
    </citation>
    <scope>NUCLEOTIDE SEQUENCE [LARGE SCALE GENOMIC DNA]</scope>
    <source>
        <strain evidence="4">JCM 18459</strain>
    </source>
</reference>
<feature type="domain" description="Bacterial type II secretion system protein E" evidence="2">
    <location>
        <begin position="89"/>
        <end position="361"/>
    </location>
</feature>
<dbReference type="EMBL" id="BAABKG010000005">
    <property type="protein sequence ID" value="GAA5154975.1"/>
    <property type="molecule type" value="Genomic_DNA"/>
</dbReference>
<comment type="similarity">
    <text evidence="1">Belongs to the GSP E family.</text>
</comment>
<name>A0ABP9Q031_9ACTN</name>
<accession>A0ABP9Q031</accession>
<proteinExistence type="inferred from homology"/>
<dbReference type="InterPro" id="IPR027417">
    <property type="entry name" value="P-loop_NTPase"/>
</dbReference>
<dbReference type="Gene3D" id="3.30.450.380">
    <property type="match status" value="1"/>
</dbReference>
<evidence type="ECO:0000313" key="3">
    <source>
        <dbReference type="EMBL" id="GAA5154975.1"/>
    </source>
</evidence>
<dbReference type="Proteomes" id="UP001500221">
    <property type="component" value="Unassembled WGS sequence"/>
</dbReference>
<gene>
    <name evidence="3" type="ORF">GCM10023340_39410</name>
</gene>
<comment type="caution">
    <text evidence="3">The sequence shown here is derived from an EMBL/GenBank/DDBJ whole genome shotgun (WGS) entry which is preliminary data.</text>
</comment>
<evidence type="ECO:0000313" key="4">
    <source>
        <dbReference type="Proteomes" id="UP001500221"/>
    </source>
</evidence>
<dbReference type="PANTHER" id="PTHR30486:SF15">
    <property type="entry name" value="TYPE II_IV SECRETION SYSTEM ATPASE"/>
    <property type="match status" value="1"/>
</dbReference>